<sequence length="237" mass="24785">MPLIGVTTYLTRARWGAAWDLPAALLPAAYPAHVQRAGGLAVMLPPDAPATAPAVVSRLDGLILAGGEDLDPALYAARPHPRSGTPVPERDAWELALLDAALTSGTPVLGICRGMQLMNVHAGGTLCQHLPDEVGHDAHNPAPGTFADHLVKPVPGTLTSALLAGRPLDVATHHHQSVARLGTGLTASALAEDGTVEALEYPDHHSFALGIQWHPEVRDDLRLTEALVRAAAEGVRP</sequence>
<dbReference type="EMBL" id="JBHSFS010000006">
    <property type="protein sequence ID" value="MFC4514297.1"/>
    <property type="molecule type" value="Genomic_DNA"/>
</dbReference>
<dbReference type="RefSeq" id="WP_417922964.1">
    <property type="nucleotide sequence ID" value="NZ_JBHSFS010000006.1"/>
</dbReference>
<dbReference type="Pfam" id="PF07722">
    <property type="entry name" value="Peptidase_C26"/>
    <property type="match status" value="1"/>
</dbReference>
<dbReference type="PROSITE" id="PS51273">
    <property type="entry name" value="GATASE_TYPE_1"/>
    <property type="match status" value="1"/>
</dbReference>
<dbReference type="CDD" id="cd01745">
    <property type="entry name" value="GATase1_2"/>
    <property type="match status" value="1"/>
</dbReference>
<dbReference type="PANTHER" id="PTHR43235:SF1">
    <property type="entry name" value="GLUTAMINE AMIDOTRANSFERASE PB2B2.05-RELATED"/>
    <property type="match status" value="1"/>
</dbReference>
<dbReference type="Proteomes" id="UP001595990">
    <property type="component" value="Unassembled WGS sequence"/>
</dbReference>
<name>A0ABV9BJX8_9ACTN</name>
<keyword evidence="2" id="KW-1185">Reference proteome</keyword>
<dbReference type="InterPro" id="IPR044668">
    <property type="entry name" value="PuuD-like"/>
</dbReference>
<gene>
    <name evidence="1" type="ORF">ACFPEN_15235</name>
</gene>
<dbReference type="PANTHER" id="PTHR43235">
    <property type="entry name" value="GLUTAMINE AMIDOTRANSFERASE PB2B2.05-RELATED"/>
    <property type="match status" value="1"/>
</dbReference>
<dbReference type="GO" id="GO:0016787">
    <property type="term" value="F:hydrolase activity"/>
    <property type="evidence" value="ECO:0007669"/>
    <property type="project" value="UniProtKB-KW"/>
</dbReference>
<keyword evidence="1" id="KW-0378">Hydrolase</keyword>
<dbReference type="SUPFAM" id="SSF52317">
    <property type="entry name" value="Class I glutamine amidotransferase-like"/>
    <property type="match status" value="1"/>
</dbReference>
<proteinExistence type="predicted"/>
<evidence type="ECO:0000313" key="1">
    <source>
        <dbReference type="EMBL" id="MFC4514297.1"/>
    </source>
</evidence>
<comment type="caution">
    <text evidence="1">The sequence shown here is derived from an EMBL/GenBank/DDBJ whole genome shotgun (WGS) entry which is preliminary data.</text>
</comment>
<evidence type="ECO:0000313" key="2">
    <source>
        <dbReference type="Proteomes" id="UP001595990"/>
    </source>
</evidence>
<dbReference type="InterPro" id="IPR029062">
    <property type="entry name" value="Class_I_gatase-like"/>
</dbReference>
<reference evidence="2" key="1">
    <citation type="journal article" date="2019" name="Int. J. Syst. Evol. Microbiol.">
        <title>The Global Catalogue of Microorganisms (GCM) 10K type strain sequencing project: providing services to taxonomists for standard genome sequencing and annotation.</title>
        <authorList>
            <consortium name="The Broad Institute Genomics Platform"/>
            <consortium name="The Broad Institute Genome Sequencing Center for Infectious Disease"/>
            <person name="Wu L."/>
            <person name="Ma J."/>
        </authorList>
    </citation>
    <scope>NUCLEOTIDE SEQUENCE [LARGE SCALE GENOMIC DNA]</scope>
    <source>
        <strain evidence="2">CECT 8064</strain>
    </source>
</reference>
<accession>A0ABV9BJX8</accession>
<dbReference type="InterPro" id="IPR011697">
    <property type="entry name" value="Peptidase_C26"/>
</dbReference>
<organism evidence="1 2">
    <name type="scientific">Streptomyces ehimensis</name>
    <dbReference type="NCBI Taxonomy" id="68195"/>
    <lineage>
        <taxon>Bacteria</taxon>
        <taxon>Bacillati</taxon>
        <taxon>Actinomycetota</taxon>
        <taxon>Actinomycetes</taxon>
        <taxon>Kitasatosporales</taxon>
        <taxon>Streptomycetaceae</taxon>
        <taxon>Streptomyces</taxon>
    </lineage>
</organism>
<dbReference type="Gene3D" id="3.40.50.880">
    <property type="match status" value="1"/>
</dbReference>
<protein>
    <submittedName>
        <fullName evidence="1">Gamma-glutamyl-gamma-aminobutyrate hydrolase family protein</fullName>
    </submittedName>
</protein>